<dbReference type="InterPro" id="IPR011990">
    <property type="entry name" value="TPR-like_helical_dom_sf"/>
</dbReference>
<dbReference type="EMBL" id="DVJQ01000021">
    <property type="protein sequence ID" value="HIS73862.1"/>
    <property type="molecule type" value="Genomic_DNA"/>
</dbReference>
<evidence type="ECO:0000313" key="3">
    <source>
        <dbReference type="Proteomes" id="UP000886865"/>
    </source>
</evidence>
<reference evidence="2" key="2">
    <citation type="journal article" date="2021" name="PeerJ">
        <title>Extensive microbial diversity within the chicken gut microbiome revealed by metagenomics and culture.</title>
        <authorList>
            <person name="Gilroy R."/>
            <person name="Ravi A."/>
            <person name="Getino M."/>
            <person name="Pursley I."/>
            <person name="Horton D.L."/>
            <person name="Alikhan N.F."/>
            <person name="Baker D."/>
            <person name="Gharbi K."/>
            <person name="Hall N."/>
            <person name="Watson M."/>
            <person name="Adriaenssens E.M."/>
            <person name="Foster-Nyarko E."/>
            <person name="Jarju S."/>
            <person name="Secka A."/>
            <person name="Antonio M."/>
            <person name="Oren A."/>
            <person name="Chaudhuri R.R."/>
            <person name="La Ragione R."/>
            <person name="Hildebrand F."/>
            <person name="Pallen M.J."/>
        </authorList>
    </citation>
    <scope>NUCLEOTIDE SEQUENCE</scope>
    <source>
        <strain evidence="2">CHK152-2871</strain>
    </source>
</reference>
<dbReference type="Gene3D" id="1.25.40.10">
    <property type="entry name" value="Tetratricopeptide repeat domain"/>
    <property type="match status" value="1"/>
</dbReference>
<dbReference type="AlphaFoldDB" id="A0A9D1FHN2"/>
<feature type="region of interest" description="Disordered" evidence="1">
    <location>
        <begin position="175"/>
        <end position="200"/>
    </location>
</feature>
<accession>A0A9D1FHN2</accession>
<evidence type="ECO:0000313" key="2">
    <source>
        <dbReference type="EMBL" id="HIS73862.1"/>
    </source>
</evidence>
<reference evidence="2" key="1">
    <citation type="submission" date="2020-10" db="EMBL/GenBank/DDBJ databases">
        <authorList>
            <person name="Gilroy R."/>
        </authorList>
    </citation>
    <scope>NUCLEOTIDE SEQUENCE</scope>
    <source>
        <strain evidence="2">CHK152-2871</strain>
    </source>
</reference>
<protein>
    <recommendedName>
        <fullName evidence="4">Tetratricopeptide repeat protein</fullName>
    </recommendedName>
</protein>
<organism evidence="2 3">
    <name type="scientific">Candidatus Galligastranaerophilus intestinavium</name>
    <dbReference type="NCBI Taxonomy" id="2840836"/>
    <lineage>
        <taxon>Bacteria</taxon>
        <taxon>Candidatus Galligastranaerophilus</taxon>
    </lineage>
</organism>
<name>A0A9D1FHN2_9BACT</name>
<sequence>MYNSIHPINITYRNQRQSSPLSGSDEQNKEQAPVSYQNGSSGNNREFPNGTKVAIDYTKNTVNISQIVTDFKSTVIAIGAPEDISQEVNSYLSLVERESKKANPSRDIIYSNLINASKISDNYIYQELSKKKGNAPKNVVEGWIDALFKQKVDLKADPTQINPDYQLDIPNKKRVKTAANETPSQIQEEQPSADVTNQTPSAQVLPDDEQAYEPQIFARQISPQDTLDTYESAELPIQDDTQTSDLSYYKSEDSDDTISFKTIDLPDTQNIPVQEVSVEQPHTLANTDTAPDLDEVLNEEVNIAEPQVLHFVSNTKKPIGVEYITNEHDRVLSGALKEAKGYLTIDDDPALALETLNDALGEANSDTNKNLRAALHFERGKIFDDYDYVSYALRDYYEATKTQDNNLKSQAHLKMARIYDDYVDFEPAVEHYQSALGYSGEASNTRAQTKILTEMATMFAQRYDLNSAKMLSELSLDAASESQDTLLLSKTYSAAAKNYEYLGEDFAALDCYKNAFKSLSTLEDDSEVYELRAQSYEDAAGVMDRLGNVSKSENLLSKARLYRQRAQLAQMSEAV</sequence>
<feature type="compositionally biased region" description="Polar residues" evidence="1">
    <location>
        <begin position="34"/>
        <end position="46"/>
    </location>
</feature>
<comment type="caution">
    <text evidence="2">The sequence shown here is derived from an EMBL/GenBank/DDBJ whole genome shotgun (WGS) entry which is preliminary data.</text>
</comment>
<proteinExistence type="predicted"/>
<feature type="compositionally biased region" description="Polar residues" evidence="1">
    <location>
        <begin position="179"/>
        <end position="200"/>
    </location>
</feature>
<evidence type="ECO:0000256" key="1">
    <source>
        <dbReference type="SAM" id="MobiDB-lite"/>
    </source>
</evidence>
<dbReference type="SUPFAM" id="SSF48452">
    <property type="entry name" value="TPR-like"/>
    <property type="match status" value="1"/>
</dbReference>
<feature type="region of interest" description="Disordered" evidence="1">
    <location>
        <begin position="1"/>
        <end position="50"/>
    </location>
</feature>
<dbReference type="Proteomes" id="UP000886865">
    <property type="component" value="Unassembled WGS sequence"/>
</dbReference>
<evidence type="ECO:0008006" key="4">
    <source>
        <dbReference type="Google" id="ProtNLM"/>
    </source>
</evidence>
<feature type="compositionally biased region" description="Polar residues" evidence="1">
    <location>
        <begin position="11"/>
        <end position="25"/>
    </location>
</feature>
<gene>
    <name evidence="2" type="ORF">IAA86_02440</name>
</gene>